<dbReference type="Pfam" id="PF00106">
    <property type="entry name" value="adh_short"/>
    <property type="match status" value="1"/>
</dbReference>
<dbReference type="FunFam" id="3.40.50.720:FF:000084">
    <property type="entry name" value="Short-chain dehydrogenase reductase"/>
    <property type="match status" value="1"/>
</dbReference>
<dbReference type="GO" id="GO:0016616">
    <property type="term" value="F:oxidoreductase activity, acting on the CH-OH group of donors, NAD or NADP as acceptor"/>
    <property type="evidence" value="ECO:0007669"/>
    <property type="project" value="TreeGrafter"/>
</dbReference>
<accession>A0A846YBZ1</accession>
<dbReference type="PROSITE" id="PS00061">
    <property type="entry name" value="ADH_SHORT"/>
    <property type="match status" value="1"/>
</dbReference>
<reference evidence="5 6" key="1">
    <citation type="submission" date="2020-04" db="EMBL/GenBank/DDBJ databases">
        <title>MicrobeNet Type strains.</title>
        <authorList>
            <person name="Nicholson A.C."/>
        </authorList>
    </citation>
    <scope>NUCLEOTIDE SEQUENCE [LARGE SCALE GENOMIC DNA]</scope>
    <source>
        <strain evidence="5 6">JCM 12354</strain>
    </source>
</reference>
<name>A0A846YBZ1_9NOCA</name>
<dbReference type="Proteomes" id="UP000565711">
    <property type="component" value="Unassembled WGS sequence"/>
</dbReference>
<keyword evidence="6" id="KW-1185">Reference proteome</keyword>
<dbReference type="InterPro" id="IPR036291">
    <property type="entry name" value="NAD(P)-bd_dom_sf"/>
</dbReference>
<dbReference type="SUPFAM" id="SSF51735">
    <property type="entry name" value="NAD(P)-binding Rossmann-fold domains"/>
    <property type="match status" value="1"/>
</dbReference>
<proteinExistence type="inferred from homology"/>
<dbReference type="PRINTS" id="PR00081">
    <property type="entry name" value="GDHRDH"/>
</dbReference>
<gene>
    <name evidence="5" type="ORF">HGA08_29360</name>
</gene>
<protein>
    <submittedName>
        <fullName evidence="5">Mycofactocin-coupled SDR family oxidoreductase</fullName>
    </submittedName>
</protein>
<evidence type="ECO:0000256" key="4">
    <source>
        <dbReference type="RuleBase" id="RU000363"/>
    </source>
</evidence>
<sequence>MTHFEHTTETAGDRAGTTVLITGAARGQGRSHAVEFARRGASIVAVDLCAEVDTVPYGLATGDDLEETRSLVERAGARCLTVQADVRDSARMREVVDTAVETFGRIDVCIANAGVVSFAPVTELSDAQWQTMLDIDLTGVFNTIRAVAPIMTAQQWGRIITISSMGGRSGTPNLGHYVAAKWGVIGLTKTLALELAGTGVTANIICPGTVSTDMVHNPAMYSLFAPDLDGPTREQVRGRYAKLNPLGVPWTEPEDITAAAIYLASPEARHVTGHTVEIGAGVSARMP</sequence>
<evidence type="ECO:0000313" key="5">
    <source>
        <dbReference type="EMBL" id="NKY54299.1"/>
    </source>
</evidence>
<dbReference type="InterPro" id="IPR002347">
    <property type="entry name" value="SDR_fam"/>
</dbReference>
<dbReference type="EMBL" id="JAAXOP010000027">
    <property type="protein sequence ID" value="NKY54299.1"/>
    <property type="molecule type" value="Genomic_DNA"/>
</dbReference>
<organism evidence="5 6">
    <name type="scientific">Nocardia vermiculata</name>
    <dbReference type="NCBI Taxonomy" id="257274"/>
    <lineage>
        <taxon>Bacteria</taxon>
        <taxon>Bacillati</taxon>
        <taxon>Actinomycetota</taxon>
        <taxon>Actinomycetes</taxon>
        <taxon>Mycobacteriales</taxon>
        <taxon>Nocardiaceae</taxon>
        <taxon>Nocardia</taxon>
    </lineage>
</organism>
<evidence type="ECO:0000313" key="6">
    <source>
        <dbReference type="Proteomes" id="UP000565711"/>
    </source>
</evidence>
<dbReference type="InterPro" id="IPR023985">
    <property type="entry name" value="SDR_subfam_1"/>
</dbReference>
<evidence type="ECO:0000256" key="2">
    <source>
        <dbReference type="ARBA" id="ARBA00023002"/>
    </source>
</evidence>
<dbReference type="AlphaFoldDB" id="A0A846YBZ1"/>
<dbReference type="PRINTS" id="PR00080">
    <property type="entry name" value="SDRFAMILY"/>
</dbReference>
<dbReference type="RefSeq" id="WP_067879941.1">
    <property type="nucleotide sequence ID" value="NZ_JAAXOP010000027.1"/>
</dbReference>
<keyword evidence="3" id="KW-0520">NAD</keyword>
<dbReference type="Gene3D" id="3.40.50.720">
    <property type="entry name" value="NAD(P)-binding Rossmann-like Domain"/>
    <property type="match status" value="1"/>
</dbReference>
<dbReference type="PANTHER" id="PTHR42760">
    <property type="entry name" value="SHORT-CHAIN DEHYDROGENASES/REDUCTASES FAMILY MEMBER"/>
    <property type="match status" value="1"/>
</dbReference>
<dbReference type="PANTHER" id="PTHR42760:SF133">
    <property type="entry name" value="3-OXOACYL-[ACYL-CARRIER-PROTEIN] REDUCTASE"/>
    <property type="match status" value="1"/>
</dbReference>
<dbReference type="NCBIfam" id="TIGR03971">
    <property type="entry name" value="SDR_subfam_1"/>
    <property type="match status" value="1"/>
</dbReference>
<keyword evidence="2" id="KW-0560">Oxidoreductase</keyword>
<dbReference type="CDD" id="cd05233">
    <property type="entry name" value="SDR_c"/>
    <property type="match status" value="1"/>
</dbReference>
<evidence type="ECO:0000256" key="3">
    <source>
        <dbReference type="ARBA" id="ARBA00023027"/>
    </source>
</evidence>
<evidence type="ECO:0000256" key="1">
    <source>
        <dbReference type="ARBA" id="ARBA00006484"/>
    </source>
</evidence>
<dbReference type="InterPro" id="IPR020904">
    <property type="entry name" value="Sc_DH/Rdtase_CS"/>
</dbReference>
<comment type="caution">
    <text evidence="5">The sequence shown here is derived from an EMBL/GenBank/DDBJ whole genome shotgun (WGS) entry which is preliminary data.</text>
</comment>
<comment type="similarity">
    <text evidence="1 4">Belongs to the short-chain dehydrogenases/reductases (SDR) family.</text>
</comment>